<feature type="signal peptide" evidence="1">
    <location>
        <begin position="1"/>
        <end position="18"/>
    </location>
</feature>
<dbReference type="Gene3D" id="3.10.450.50">
    <property type="match status" value="1"/>
</dbReference>
<protein>
    <submittedName>
        <fullName evidence="2">Nuclear transport factor 2 family protein</fullName>
    </submittedName>
</protein>
<evidence type="ECO:0000313" key="2">
    <source>
        <dbReference type="EMBL" id="TYA55278.1"/>
    </source>
</evidence>
<dbReference type="Proteomes" id="UP000324550">
    <property type="component" value="Unassembled WGS sequence"/>
</dbReference>
<dbReference type="RefSeq" id="WP_148454936.1">
    <property type="nucleotide sequence ID" value="NZ_VSFC01000039.1"/>
</dbReference>
<dbReference type="Pfam" id="PF12893">
    <property type="entry name" value="Lumazine_bd_2"/>
    <property type="match status" value="1"/>
</dbReference>
<dbReference type="OrthoDB" id="117186at2"/>
<feature type="chain" id="PRO_5022661008" evidence="1">
    <location>
        <begin position="19"/>
        <end position="155"/>
    </location>
</feature>
<comment type="caution">
    <text evidence="2">The sequence shown here is derived from an EMBL/GenBank/DDBJ whole genome shotgun (WGS) entry which is preliminary data.</text>
</comment>
<sequence length="155" mass="18293">MKHIIILLLLIISINSYSQDSDKSVEKAIIDVVNQFFESLEKQDTILMKKIVFIDGQIWRVRNNQNKISYDMRYFKDDLKSFNSKETLLETPLSFEIKIHNEIAMAWVPYEFRINGEFSHCGIDVFTLIYTREGWKIVNASYTIDKKGCEELKKQ</sequence>
<organism evidence="2 3">
    <name type="scientific">Formosa maritima</name>
    <dbReference type="NCBI Taxonomy" id="2592046"/>
    <lineage>
        <taxon>Bacteria</taxon>
        <taxon>Pseudomonadati</taxon>
        <taxon>Bacteroidota</taxon>
        <taxon>Flavobacteriia</taxon>
        <taxon>Flavobacteriales</taxon>
        <taxon>Flavobacteriaceae</taxon>
        <taxon>Formosa</taxon>
    </lineage>
</organism>
<keyword evidence="3" id="KW-1185">Reference proteome</keyword>
<dbReference type="EMBL" id="VSFC01000039">
    <property type="protein sequence ID" value="TYA55278.1"/>
    <property type="molecule type" value="Genomic_DNA"/>
</dbReference>
<dbReference type="InterPro" id="IPR039437">
    <property type="entry name" value="FrzH/put_lumazine-bd"/>
</dbReference>
<dbReference type="AlphaFoldDB" id="A0A5D0G8L4"/>
<evidence type="ECO:0000313" key="3">
    <source>
        <dbReference type="Proteomes" id="UP000324550"/>
    </source>
</evidence>
<keyword evidence="1" id="KW-0732">Signal</keyword>
<gene>
    <name evidence="2" type="ORF">FVF61_07490</name>
</gene>
<dbReference type="InterPro" id="IPR032710">
    <property type="entry name" value="NTF2-like_dom_sf"/>
</dbReference>
<proteinExistence type="predicted"/>
<evidence type="ECO:0000256" key="1">
    <source>
        <dbReference type="SAM" id="SignalP"/>
    </source>
</evidence>
<accession>A0A5D0G8L4</accession>
<reference evidence="2 3" key="1">
    <citation type="submission" date="2019-08" db="EMBL/GenBank/DDBJ databases">
        <title>Formosa sediminis sp. nov., isolated from marine sediment.</title>
        <authorList>
            <person name="Cao W.R."/>
        </authorList>
    </citation>
    <scope>NUCLEOTIDE SEQUENCE [LARGE SCALE GENOMIC DNA]</scope>
    <source>
        <strain evidence="2 3">1494</strain>
    </source>
</reference>
<name>A0A5D0G8L4_9FLAO</name>
<dbReference type="SUPFAM" id="SSF54427">
    <property type="entry name" value="NTF2-like"/>
    <property type="match status" value="1"/>
</dbReference>